<keyword evidence="19" id="KW-1185">Reference proteome</keyword>
<comment type="cofactor">
    <cofactor evidence="15">
        <name>Ca(2+)</name>
        <dbReference type="ChEBI" id="CHEBI:29108"/>
    </cofactor>
    <text evidence="15">Binds 1 Ca(2+) ion per subunit.</text>
</comment>
<comment type="catalytic activity">
    <reaction evidence="1">
        <text>Release of an N-terminal tripeptide from a polypeptide.</text>
        <dbReference type="EC" id="3.4.14.10"/>
    </reaction>
</comment>
<keyword evidence="16" id="KW-0472">Membrane</keyword>
<comment type="function">
    <text evidence="2">Secreted tripeptidyl-peptidase which degrades proteins at acidic pHs and is involved in virulence.</text>
</comment>
<dbReference type="GO" id="GO:0006508">
    <property type="term" value="P:proteolysis"/>
    <property type="evidence" value="ECO:0007669"/>
    <property type="project" value="UniProtKB-KW"/>
</dbReference>
<comment type="caution">
    <text evidence="18">The sequence shown here is derived from an EMBL/GenBank/DDBJ whole genome shotgun (WGS) entry which is preliminary data.</text>
</comment>
<keyword evidence="8" id="KW-0732">Signal</keyword>
<dbReference type="EC" id="3.4.14.10" evidence="4"/>
<keyword evidence="6 15" id="KW-0645">Protease</keyword>
<dbReference type="PROSITE" id="PS51695">
    <property type="entry name" value="SEDOLISIN"/>
    <property type="match status" value="1"/>
</dbReference>
<evidence type="ECO:0000256" key="10">
    <source>
        <dbReference type="ARBA" id="ARBA00022825"/>
    </source>
</evidence>
<feature type="active site" description="Charge relay system" evidence="15">
    <location>
        <position position="364"/>
    </location>
</feature>
<dbReference type="OrthoDB" id="409122at2759"/>
<evidence type="ECO:0000256" key="16">
    <source>
        <dbReference type="SAM" id="Phobius"/>
    </source>
</evidence>
<dbReference type="InterPro" id="IPR036852">
    <property type="entry name" value="Peptidase_S8/S53_dom_sf"/>
</dbReference>
<dbReference type="GO" id="GO:0005576">
    <property type="term" value="C:extracellular region"/>
    <property type="evidence" value="ECO:0007669"/>
    <property type="project" value="UniProtKB-SubCell"/>
</dbReference>
<keyword evidence="14" id="KW-0325">Glycoprotein</keyword>
<dbReference type="GO" id="GO:0046872">
    <property type="term" value="F:metal ion binding"/>
    <property type="evidence" value="ECO:0007669"/>
    <property type="project" value="UniProtKB-UniRule"/>
</dbReference>
<feature type="active site" description="Charge relay system" evidence="15">
    <location>
        <position position="360"/>
    </location>
</feature>
<dbReference type="InterPro" id="IPR023828">
    <property type="entry name" value="Peptidase_S8_Ser-AS"/>
</dbReference>
<dbReference type="FunFam" id="3.40.50.200:FF:000015">
    <property type="entry name" value="Tripeptidyl peptidase A"/>
    <property type="match status" value="1"/>
</dbReference>
<dbReference type="Pfam" id="PF09286">
    <property type="entry name" value="Pro-kuma_activ"/>
    <property type="match status" value="1"/>
</dbReference>
<evidence type="ECO:0000256" key="3">
    <source>
        <dbReference type="ARBA" id="ARBA00004239"/>
    </source>
</evidence>
<dbReference type="PROSITE" id="PS00138">
    <property type="entry name" value="SUBTILASE_SER"/>
    <property type="match status" value="1"/>
</dbReference>
<dbReference type="SUPFAM" id="SSF52743">
    <property type="entry name" value="Subtilisin-like"/>
    <property type="match status" value="1"/>
</dbReference>
<evidence type="ECO:0000313" key="18">
    <source>
        <dbReference type="EMBL" id="OCB89651.1"/>
    </source>
</evidence>
<dbReference type="Gene3D" id="3.40.50.200">
    <property type="entry name" value="Peptidase S8/S53 domain"/>
    <property type="match status" value="1"/>
</dbReference>
<organism evidence="18 19">
    <name type="scientific">Sanghuangporus baumii</name>
    <name type="common">Phellinus baumii</name>
    <dbReference type="NCBI Taxonomy" id="108892"/>
    <lineage>
        <taxon>Eukaryota</taxon>
        <taxon>Fungi</taxon>
        <taxon>Dikarya</taxon>
        <taxon>Basidiomycota</taxon>
        <taxon>Agaricomycotina</taxon>
        <taxon>Agaricomycetes</taxon>
        <taxon>Hymenochaetales</taxon>
        <taxon>Hymenochaetaceae</taxon>
        <taxon>Sanghuangporus</taxon>
    </lineage>
</organism>
<dbReference type="InterPro" id="IPR030400">
    <property type="entry name" value="Sedolisin_dom"/>
</dbReference>
<dbReference type="SMART" id="SM00944">
    <property type="entry name" value="Pro-kuma_activ"/>
    <property type="match status" value="1"/>
</dbReference>
<feature type="binding site" evidence="15">
    <location>
        <position position="634"/>
    </location>
    <ligand>
        <name>Ca(2+)</name>
        <dbReference type="ChEBI" id="CHEBI:29108"/>
    </ligand>
</feature>
<evidence type="ECO:0000256" key="9">
    <source>
        <dbReference type="ARBA" id="ARBA00022801"/>
    </source>
</evidence>
<reference evidence="18" key="1">
    <citation type="submission" date="2016-06" db="EMBL/GenBank/DDBJ databases">
        <title>Draft Genome sequence of the fungus Inonotus baumii.</title>
        <authorList>
            <person name="Zhu H."/>
            <person name="Lin W."/>
        </authorList>
    </citation>
    <scope>NUCLEOTIDE SEQUENCE</scope>
    <source>
        <strain evidence="18">821</strain>
    </source>
</reference>
<keyword evidence="11 15" id="KW-0106">Calcium</keyword>
<name>A0A9Q5I0X1_SANBA</name>
<dbReference type="CDD" id="cd04056">
    <property type="entry name" value="Peptidases_S53"/>
    <property type="match status" value="1"/>
</dbReference>
<keyword evidence="5" id="KW-0964">Secreted</keyword>
<evidence type="ECO:0000256" key="11">
    <source>
        <dbReference type="ARBA" id="ARBA00022837"/>
    </source>
</evidence>
<evidence type="ECO:0000256" key="12">
    <source>
        <dbReference type="ARBA" id="ARBA00023026"/>
    </source>
</evidence>
<dbReference type="PANTHER" id="PTHR14218:SF15">
    <property type="entry name" value="TRIPEPTIDYL-PEPTIDASE 1"/>
    <property type="match status" value="1"/>
</dbReference>
<evidence type="ECO:0000256" key="1">
    <source>
        <dbReference type="ARBA" id="ARBA00001910"/>
    </source>
</evidence>
<evidence type="ECO:0000256" key="6">
    <source>
        <dbReference type="ARBA" id="ARBA00022670"/>
    </source>
</evidence>
<keyword evidence="12" id="KW-0843">Virulence</keyword>
<dbReference type="GO" id="GO:0004252">
    <property type="term" value="F:serine-type endopeptidase activity"/>
    <property type="evidence" value="ECO:0007669"/>
    <property type="project" value="UniProtKB-UniRule"/>
</dbReference>
<evidence type="ECO:0000259" key="17">
    <source>
        <dbReference type="PROSITE" id="PS51695"/>
    </source>
</evidence>
<evidence type="ECO:0000256" key="7">
    <source>
        <dbReference type="ARBA" id="ARBA00022723"/>
    </source>
</evidence>
<feature type="binding site" evidence="15">
    <location>
        <position position="613"/>
    </location>
    <ligand>
        <name>Ca(2+)</name>
        <dbReference type="ChEBI" id="CHEBI:29108"/>
    </ligand>
</feature>
<dbReference type="AlphaFoldDB" id="A0A9Q5I0X1"/>
<gene>
    <name evidence="18" type="ORF">A7U60_g3128</name>
</gene>
<keyword evidence="7 15" id="KW-0479">Metal-binding</keyword>
<evidence type="ECO:0000256" key="5">
    <source>
        <dbReference type="ARBA" id="ARBA00022525"/>
    </source>
</evidence>
<accession>A0A9Q5I0X1</accession>
<feature type="binding site" evidence="15">
    <location>
        <position position="632"/>
    </location>
    <ligand>
        <name>Ca(2+)</name>
        <dbReference type="ChEBI" id="CHEBI:29108"/>
    </ligand>
</feature>
<dbReference type="InterPro" id="IPR050819">
    <property type="entry name" value="Tripeptidyl-peptidase_I"/>
</dbReference>
<evidence type="ECO:0000256" key="8">
    <source>
        <dbReference type="ARBA" id="ARBA00022729"/>
    </source>
</evidence>
<evidence type="ECO:0000256" key="14">
    <source>
        <dbReference type="ARBA" id="ARBA00023180"/>
    </source>
</evidence>
<dbReference type="SUPFAM" id="SSF54897">
    <property type="entry name" value="Protease propeptides/inhibitors"/>
    <property type="match status" value="1"/>
</dbReference>
<keyword evidence="16" id="KW-0812">Transmembrane</keyword>
<evidence type="ECO:0000313" key="19">
    <source>
        <dbReference type="Proteomes" id="UP000757232"/>
    </source>
</evidence>
<evidence type="ECO:0000256" key="15">
    <source>
        <dbReference type="PROSITE-ProRule" id="PRU01032"/>
    </source>
</evidence>
<feature type="active site" description="Charge relay system" evidence="15">
    <location>
        <position position="571"/>
    </location>
</feature>
<dbReference type="GO" id="GO:0008240">
    <property type="term" value="F:tripeptidyl-peptidase activity"/>
    <property type="evidence" value="ECO:0007669"/>
    <property type="project" value="UniProtKB-EC"/>
</dbReference>
<comment type="subcellular location">
    <subcellularLocation>
        <location evidence="3">Secreted</location>
        <location evidence="3">Extracellular space</location>
    </subcellularLocation>
</comment>
<proteinExistence type="predicted"/>
<feature type="transmembrane region" description="Helical" evidence="16">
    <location>
        <begin position="60"/>
        <end position="82"/>
    </location>
</feature>
<protein>
    <recommendedName>
        <fullName evidence="4">tripeptidyl-peptidase II</fullName>
        <ecNumber evidence="4">3.4.14.10</ecNumber>
    </recommendedName>
</protein>
<dbReference type="InterPro" id="IPR015366">
    <property type="entry name" value="S53_propep"/>
</dbReference>
<dbReference type="EMBL" id="LNZH02000151">
    <property type="protein sequence ID" value="OCB89651.1"/>
    <property type="molecule type" value="Genomic_DNA"/>
</dbReference>
<evidence type="ECO:0000256" key="4">
    <source>
        <dbReference type="ARBA" id="ARBA00012462"/>
    </source>
</evidence>
<feature type="domain" description="Peptidase S53" evidence="17">
    <location>
        <begin position="285"/>
        <end position="652"/>
    </location>
</feature>
<keyword evidence="9 15" id="KW-0378">Hydrolase</keyword>
<keyword evidence="16" id="KW-1133">Transmembrane helix</keyword>
<dbReference type="CDD" id="cd11377">
    <property type="entry name" value="Pro-peptidase_S53"/>
    <property type="match status" value="1"/>
</dbReference>
<dbReference type="PANTHER" id="PTHR14218">
    <property type="entry name" value="PROTEASE S8 TRIPEPTIDYL PEPTIDASE I CLN2"/>
    <property type="match status" value="1"/>
</dbReference>
<evidence type="ECO:0000256" key="2">
    <source>
        <dbReference type="ARBA" id="ARBA00002451"/>
    </source>
</evidence>
<sequence length="652" mass="70679">MGIGALIQPVQRGWRTTRPHANPSNHVGRRSSALTVPALNHILCSTIRGQRKVELHIRNAMLLLILLPILLAAHGCAVPAYLTEPLVKHAWTQIPQGWEELKTPPPNHPITLKIGLKQRKMGELIDTLYQVSDPLHTKYEKHLSRLEAEELVRPHETTVDVVHDWLGVHGINAATDVSRNSAGDWISVLLPLDRIEKMLDAEYKLYLHSETGETIVRTLAYSLPRDLHEHIDIVQPTTMFDNMRKMRATFHISDGPKSVPDQFEAALPNVTGPAGQDISASCNTTITPTCLMQLYRTEGYVPQSTDKGNRIGVTGYLEQFVDFADLQTFYQMFRPDAVGFNVSVVSVNGGLNDQSIPGVEANLDNQYTTGLTFPTPNVYYTTPGTAPTINDSVTPPQRDEPYIDWLDFVLSHDEMPFSFTTSYGGDEQTFPKEFAVRACNLFAQLGVRGASVMFSSGDGGVGDGTCLTNDGTNRTIFQPVFPATCPFVTSVGATFHVAPEVGIGFSQGGFSVYFPRPAYQARAVPPFLEKLGNTYAGLFNPAGRAVPDVSAQGEGFQVVSGGRVLSVGGTSASSPTFAAIVALLNDARIAEGKPPLGFLNPLLYSAGLSGFVDILSGNNPGCGTPGFNATEGWDAITGLGTPDFVKLRSLLV</sequence>
<evidence type="ECO:0000256" key="13">
    <source>
        <dbReference type="ARBA" id="ARBA00023145"/>
    </source>
</evidence>
<keyword evidence="13" id="KW-0865">Zymogen</keyword>
<keyword evidence="10 15" id="KW-0720">Serine protease</keyword>
<feature type="binding site" evidence="15">
    <location>
        <position position="614"/>
    </location>
    <ligand>
        <name>Ca(2+)</name>
        <dbReference type="ChEBI" id="CHEBI:29108"/>
    </ligand>
</feature>
<dbReference type="Proteomes" id="UP000757232">
    <property type="component" value="Unassembled WGS sequence"/>
</dbReference>